<evidence type="ECO:0000259" key="8">
    <source>
        <dbReference type="Pfam" id="PF00892"/>
    </source>
</evidence>
<feature type="transmembrane region" description="Helical" evidence="7">
    <location>
        <begin position="271"/>
        <end position="291"/>
    </location>
</feature>
<sequence length="298" mass="32029">MTRTYAYIACAFVVVFYAGNILVGSALNDLPPITVTFFRLVIAAVVLLPLAWRPAWEHRATFRRHAGPLLVLTLTGVTFFSTFIYGALQFTSATNVSVLEALIPVATAVLAAWLLRERLRLVQWVGVLISFAGALWVVLAGAGDGLGGWNSGDLIMVGAILSWAIYSVAVRRYMHLFPEFSTVFVMTALSVAVLAPLVAIEWAVLGVPDLGQWSYWPGLAYLGIFPSVIALLLYNRAVAVLGASQAAVFLNFLPVVTMIGAYAFLSEAINAAQIIGAALVISGVLLTTRAARSTQHED</sequence>
<evidence type="ECO:0000256" key="3">
    <source>
        <dbReference type="ARBA" id="ARBA00022475"/>
    </source>
</evidence>
<dbReference type="Proteomes" id="UP000547528">
    <property type="component" value="Unassembled WGS sequence"/>
</dbReference>
<keyword evidence="3" id="KW-1003">Cell membrane</keyword>
<feature type="transmembrane region" description="Helical" evidence="7">
    <location>
        <begin position="215"/>
        <end position="234"/>
    </location>
</feature>
<comment type="subcellular location">
    <subcellularLocation>
        <location evidence="1">Cell membrane</location>
        <topology evidence="1">Multi-pass membrane protein</topology>
    </subcellularLocation>
</comment>
<feature type="domain" description="EamA" evidence="8">
    <location>
        <begin position="6"/>
        <end position="138"/>
    </location>
</feature>
<evidence type="ECO:0000256" key="1">
    <source>
        <dbReference type="ARBA" id="ARBA00004651"/>
    </source>
</evidence>
<proteinExistence type="inferred from homology"/>
<feature type="transmembrane region" description="Helical" evidence="7">
    <location>
        <begin position="246"/>
        <end position="265"/>
    </location>
</feature>
<keyword evidence="6 7" id="KW-0472">Membrane</keyword>
<accession>A0A7W5TNH0</accession>
<gene>
    <name evidence="9" type="ORF">FHX47_000223</name>
</gene>
<feature type="transmembrane region" description="Helical" evidence="7">
    <location>
        <begin position="121"/>
        <end position="142"/>
    </location>
</feature>
<reference evidence="9 10" key="1">
    <citation type="submission" date="2020-08" db="EMBL/GenBank/DDBJ databases">
        <title>Sequencing the genomes of 1000 actinobacteria strains.</title>
        <authorList>
            <person name="Klenk H.-P."/>
        </authorList>
    </citation>
    <scope>NUCLEOTIDE SEQUENCE [LARGE SCALE GENOMIC DNA]</scope>
    <source>
        <strain evidence="9 10">DSM 28238</strain>
    </source>
</reference>
<evidence type="ECO:0000313" key="10">
    <source>
        <dbReference type="Proteomes" id="UP000547528"/>
    </source>
</evidence>
<keyword evidence="5 7" id="KW-1133">Transmembrane helix</keyword>
<dbReference type="InterPro" id="IPR050638">
    <property type="entry name" value="AA-Vitamin_Transporters"/>
</dbReference>
<evidence type="ECO:0000256" key="5">
    <source>
        <dbReference type="ARBA" id="ARBA00022989"/>
    </source>
</evidence>
<feature type="transmembrane region" description="Helical" evidence="7">
    <location>
        <begin position="154"/>
        <end position="170"/>
    </location>
</feature>
<protein>
    <submittedName>
        <fullName evidence="9">Drug/metabolite transporter (DMT)-like permease</fullName>
    </submittedName>
</protein>
<dbReference type="SUPFAM" id="SSF103481">
    <property type="entry name" value="Multidrug resistance efflux transporter EmrE"/>
    <property type="match status" value="2"/>
</dbReference>
<feature type="transmembrane region" description="Helical" evidence="7">
    <location>
        <begin position="33"/>
        <end position="55"/>
    </location>
</feature>
<dbReference type="GO" id="GO:0005886">
    <property type="term" value="C:plasma membrane"/>
    <property type="evidence" value="ECO:0007669"/>
    <property type="project" value="UniProtKB-SubCell"/>
</dbReference>
<evidence type="ECO:0000256" key="4">
    <source>
        <dbReference type="ARBA" id="ARBA00022692"/>
    </source>
</evidence>
<evidence type="ECO:0000256" key="6">
    <source>
        <dbReference type="ARBA" id="ARBA00023136"/>
    </source>
</evidence>
<feature type="transmembrane region" description="Helical" evidence="7">
    <location>
        <begin position="94"/>
        <end position="114"/>
    </location>
</feature>
<evidence type="ECO:0000313" key="9">
    <source>
        <dbReference type="EMBL" id="MBB3666630.1"/>
    </source>
</evidence>
<comment type="caution">
    <text evidence="9">The sequence shown here is derived from an EMBL/GenBank/DDBJ whole genome shotgun (WGS) entry which is preliminary data.</text>
</comment>
<name>A0A7W5TNH0_9MICC</name>
<feature type="transmembrane region" description="Helical" evidence="7">
    <location>
        <begin position="67"/>
        <end position="88"/>
    </location>
</feature>
<evidence type="ECO:0000256" key="2">
    <source>
        <dbReference type="ARBA" id="ARBA00007362"/>
    </source>
</evidence>
<feature type="transmembrane region" description="Helical" evidence="7">
    <location>
        <begin position="7"/>
        <end position="27"/>
    </location>
</feature>
<keyword evidence="4 7" id="KW-0812">Transmembrane</keyword>
<organism evidence="9 10">
    <name type="scientific">Garicola koreensis</name>
    <dbReference type="NCBI Taxonomy" id="1262554"/>
    <lineage>
        <taxon>Bacteria</taxon>
        <taxon>Bacillati</taxon>
        <taxon>Actinomycetota</taxon>
        <taxon>Actinomycetes</taxon>
        <taxon>Micrococcales</taxon>
        <taxon>Micrococcaceae</taxon>
        <taxon>Garicola</taxon>
    </lineage>
</organism>
<dbReference type="PANTHER" id="PTHR32322">
    <property type="entry name" value="INNER MEMBRANE TRANSPORTER"/>
    <property type="match status" value="1"/>
</dbReference>
<dbReference type="AlphaFoldDB" id="A0A7W5TNH0"/>
<feature type="domain" description="EamA" evidence="8">
    <location>
        <begin position="151"/>
        <end position="288"/>
    </location>
</feature>
<dbReference type="InterPro" id="IPR000620">
    <property type="entry name" value="EamA_dom"/>
</dbReference>
<comment type="similarity">
    <text evidence="2">Belongs to the EamA transporter family.</text>
</comment>
<dbReference type="InterPro" id="IPR037185">
    <property type="entry name" value="EmrE-like"/>
</dbReference>
<dbReference type="Pfam" id="PF00892">
    <property type="entry name" value="EamA"/>
    <property type="match status" value="2"/>
</dbReference>
<dbReference type="RefSeq" id="WP_183357059.1">
    <property type="nucleotide sequence ID" value="NZ_BAABKR010000005.1"/>
</dbReference>
<dbReference type="PANTHER" id="PTHR32322:SF18">
    <property type="entry name" value="S-ADENOSYLMETHIONINE_S-ADENOSYLHOMOCYSTEINE TRANSPORTER"/>
    <property type="match status" value="1"/>
</dbReference>
<feature type="transmembrane region" description="Helical" evidence="7">
    <location>
        <begin position="182"/>
        <end position="203"/>
    </location>
</feature>
<evidence type="ECO:0000256" key="7">
    <source>
        <dbReference type="SAM" id="Phobius"/>
    </source>
</evidence>
<keyword evidence="10" id="KW-1185">Reference proteome</keyword>
<dbReference type="EMBL" id="JACIBT010000001">
    <property type="protein sequence ID" value="MBB3666630.1"/>
    <property type="molecule type" value="Genomic_DNA"/>
</dbReference>